<evidence type="ECO:0000256" key="3">
    <source>
        <dbReference type="ARBA" id="ARBA00022989"/>
    </source>
</evidence>
<evidence type="ECO:0000256" key="2">
    <source>
        <dbReference type="ARBA" id="ARBA00022692"/>
    </source>
</evidence>
<dbReference type="RefSeq" id="WP_168885738.1">
    <property type="nucleotide sequence ID" value="NZ_JABAIL010000021.1"/>
</dbReference>
<feature type="transmembrane region" description="Helical" evidence="5">
    <location>
        <begin position="51"/>
        <end position="71"/>
    </location>
</feature>
<dbReference type="GO" id="GO:0016020">
    <property type="term" value="C:membrane"/>
    <property type="evidence" value="ECO:0007669"/>
    <property type="project" value="UniProtKB-SubCell"/>
</dbReference>
<dbReference type="InterPro" id="IPR010432">
    <property type="entry name" value="RDD"/>
</dbReference>
<evidence type="ECO:0000259" key="6">
    <source>
        <dbReference type="Pfam" id="PF06271"/>
    </source>
</evidence>
<feature type="transmembrane region" description="Helical" evidence="5">
    <location>
        <begin position="100"/>
        <end position="118"/>
    </location>
</feature>
<dbReference type="Pfam" id="PF06271">
    <property type="entry name" value="RDD"/>
    <property type="match status" value="1"/>
</dbReference>
<sequence>MKKKIFEYTEDKYHTRYRRDEYGNREQYEECYEYPVKIKTISNVKRYLHNFIDYGLFTLIMTLISLPYFFFYEEQRLIEEYGVRDTLIENLFIVFKHSLFIYYFIGYPILFSITEIVIGKTLSQYFFSTHLINEYLDTPSNKSIILRNLIKIVSLERFFPNTDNSGYHWYEKYSNTYLVDEEEIKRLTEIVDENVENLETNIKQ</sequence>
<evidence type="ECO:0000256" key="5">
    <source>
        <dbReference type="SAM" id="Phobius"/>
    </source>
</evidence>
<evidence type="ECO:0000313" key="7">
    <source>
        <dbReference type="EMBL" id="NLR95032.1"/>
    </source>
</evidence>
<accession>A0A7X8SRQ8</accession>
<proteinExistence type="predicted"/>
<comment type="caution">
    <text evidence="7">The sequence shown here is derived from an EMBL/GenBank/DDBJ whole genome shotgun (WGS) entry which is preliminary data.</text>
</comment>
<evidence type="ECO:0000256" key="4">
    <source>
        <dbReference type="ARBA" id="ARBA00023136"/>
    </source>
</evidence>
<keyword evidence="3 5" id="KW-1133">Transmembrane helix</keyword>
<evidence type="ECO:0000256" key="1">
    <source>
        <dbReference type="ARBA" id="ARBA00004141"/>
    </source>
</evidence>
<gene>
    <name evidence="7" type="ORF">HGP29_27780</name>
</gene>
<keyword evidence="4 5" id="KW-0472">Membrane</keyword>
<comment type="subcellular location">
    <subcellularLocation>
        <location evidence="1">Membrane</location>
        <topology evidence="1">Multi-pass membrane protein</topology>
    </subcellularLocation>
</comment>
<dbReference type="Proteomes" id="UP000585050">
    <property type="component" value="Unassembled WGS sequence"/>
</dbReference>
<keyword evidence="8" id="KW-1185">Reference proteome</keyword>
<organism evidence="7 8">
    <name type="scientific">Flammeovirga agarivorans</name>
    <dbReference type="NCBI Taxonomy" id="2726742"/>
    <lineage>
        <taxon>Bacteria</taxon>
        <taxon>Pseudomonadati</taxon>
        <taxon>Bacteroidota</taxon>
        <taxon>Cytophagia</taxon>
        <taxon>Cytophagales</taxon>
        <taxon>Flammeovirgaceae</taxon>
        <taxon>Flammeovirga</taxon>
    </lineage>
</organism>
<dbReference type="AlphaFoldDB" id="A0A7X8SRQ8"/>
<dbReference type="EMBL" id="JABAIL010000021">
    <property type="protein sequence ID" value="NLR95032.1"/>
    <property type="molecule type" value="Genomic_DNA"/>
</dbReference>
<name>A0A7X8SRQ8_9BACT</name>
<evidence type="ECO:0000313" key="8">
    <source>
        <dbReference type="Proteomes" id="UP000585050"/>
    </source>
</evidence>
<reference evidence="7 8" key="1">
    <citation type="submission" date="2020-04" db="EMBL/GenBank/DDBJ databases">
        <title>Flammeovirga sp. SR4, a novel species isolated from seawater.</title>
        <authorList>
            <person name="Wang X."/>
        </authorList>
    </citation>
    <scope>NUCLEOTIDE SEQUENCE [LARGE SCALE GENOMIC DNA]</scope>
    <source>
        <strain evidence="7 8">SR4</strain>
    </source>
</reference>
<protein>
    <recommendedName>
        <fullName evidence="6">RDD domain-containing protein</fullName>
    </recommendedName>
</protein>
<keyword evidence="2 5" id="KW-0812">Transmembrane</keyword>
<feature type="domain" description="RDD" evidence="6">
    <location>
        <begin position="45"/>
        <end position="154"/>
    </location>
</feature>